<organism evidence="1 2">
    <name type="scientific">Eretmocerus hayati</name>
    <dbReference type="NCBI Taxonomy" id="131215"/>
    <lineage>
        <taxon>Eukaryota</taxon>
        <taxon>Metazoa</taxon>
        <taxon>Ecdysozoa</taxon>
        <taxon>Arthropoda</taxon>
        <taxon>Hexapoda</taxon>
        <taxon>Insecta</taxon>
        <taxon>Pterygota</taxon>
        <taxon>Neoptera</taxon>
        <taxon>Endopterygota</taxon>
        <taxon>Hymenoptera</taxon>
        <taxon>Apocrita</taxon>
        <taxon>Proctotrupomorpha</taxon>
        <taxon>Chalcidoidea</taxon>
        <taxon>Aphelinidae</taxon>
        <taxon>Aphelininae</taxon>
        <taxon>Eretmocerus</taxon>
    </lineage>
</organism>
<sequence length="941" mass="106750">MQDIPCILTEWQELNSLLYAPLSATKRVQYTCLAVSTNFIVLGATSGSVYLFAREPCTFQQLIPLSEGAMCQAQISPDEKSIALATVRGSICLVSLKPNIKLLTVSTEHVGEKITSLCWNDNSSEVFAGDENGKVTVTVLPSFTYVNGMFQSSSFALMDLDSKIVQMNFDSSLLLISTLNCCYICDTVYEQYKAIGNKPRDGEFGACFFRTHNSYVETLEESRQQEYASSIKQVFSMNDEEVENEFVPKDCLPKIYCARPGSRLWDVTATGTVTKTHQFKEALAIAPLPVYKPSIGKSFRLRNQNQPWLAQSINFPQLHVINHRFIFSYTSNGLYVFDPENAKVVLWNDEFPDIFMAHIVNDKIYLMTSSGVFHCLTLACIDSLILKLHERKLYKECLEMCQILRPQYMNSIDGKLCDLDITQGASTPEILVPIISLIKSNLDTQPLRLESGIVLVNAGDRDLKKDSMSFSNRRLEVTQNLDEIEDLFSSLNTDNTTYSSVVHVEPKKEKLKNEKNVERTNDDASQVVKEDNDRDEEDSATPLSKTMCSMQADLASLYLSIGSEMTPDITVDELKALIENFFKTLESVKEKYEVSNELKSYLDEIIRSAELYYCNSLLEHLPIELIDRIDEVEVLEQIVKMLSNVNESKHHECCCGFPYPVFDSDRNKPVQPNFYNVGKALLQKLSVLGEDTVCLKMCNQIPFMWRDYLDFKGYPKKHIPDDLLRHCIQVRDSLLTSTVLPVLDNRQWKLVSQCLDRIKDRRCINCNRLYDIKQASSKEFSIDWTGVIQSITKKQGPRYAMSFLSKIHKNLPRVSFDKSVYQSIIFSTLLSHHGVEHTVDLEQNQEPNSVCSPKVRQELIQSVEQDLEKPVNKNILGSGPHHWGMRYNLASSTCPCCTLSLQTPVLLGNNGIALFPCGHAYHVNCMIQKKISRCNLHTNAK</sequence>
<accession>A0ACC2NVZ2</accession>
<proteinExistence type="predicted"/>
<dbReference type="Proteomes" id="UP001239111">
    <property type="component" value="Chromosome 2"/>
</dbReference>
<name>A0ACC2NVZ2_9HYME</name>
<evidence type="ECO:0000313" key="1">
    <source>
        <dbReference type="EMBL" id="KAJ8675429.1"/>
    </source>
</evidence>
<protein>
    <submittedName>
        <fullName evidence="1">Uncharacterized protein</fullName>
    </submittedName>
</protein>
<evidence type="ECO:0000313" key="2">
    <source>
        <dbReference type="Proteomes" id="UP001239111"/>
    </source>
</evidence>
<keyword evidence="2" id="KW-1185">Reference proteome</keyword>
<dbReference type="EMBL" id="CM056742">
    <property type="protein sequence ID" value="KAJ8675429.1"/>
    <property type="molecule type" value="Genomic_DNA"/>
</dbReference>
<comment type="caution">
    <text evidence="1">The sequence shown here is derived from an EMBL/GenBank/DDBJ whole genome shotgun (WGS) entry which is preliminary data.</text>
</comment>
<gene>
    <name evidence="1" type="ORF">QAD02_011215</name>
</gene>
<reference evidence="1" key="1">
    <citation type="submission" date="2023-04" db="EMBL/GenBank/DDBJ databases">
        <title>A chromosome-level genome assembly of the parasitoid wasp Eretmocerus hayati.</title>
        <authorList>
            <person name="Zhong Y."/>
            <person name="Liu S."/>
            <person name="Liu Y."/>
        </authorList>
    </citation>
    <scope>NUCLEOTIDE SEQUENCE</scope>
    <source>
        <strain evidence="1">ZJU_SS_LIU_2023</strain>
    </source>
</reference>